<evidence type="ECO:0000256" key="1">
    <source>
        <dbReference type="ARBA" id="ARBA00022527"/>
    </source>
</evidence>
<dbReference type="EnsemblMetazoa" id="AMEC016633-RA">
    <property type="protein sequence ID" value="AMEC016633-PA"/>
    <property type="gene ID" value="AMEC016633"/>
</dbReference>
<evidence type="ECO:0000256" key="7">
    <source>
        <dbReference type="SAM" id="MobiDB-lite"/>
    </source>
</evidence>
<dbReference type="InterPro" id="IPR008271">
    <property type="entry name" value="Ser/Thr_kinase_AS"/>
</dbReference>
<organism evidence="9 10">
    <name type="scientific">Anopheles melas</name>
    <dbReference type="NCBI Taxonomy" id="34690"/>
    <lineage>
        <taxon>Eukaryota</taxon>
        <taxon>Metazoa</taxon>
        <taxon>Ecdysozoa</taxon>
        <taxon>Arthropoda</taxon>
        <taxon>Hexapoda</taxon>
        <taxon>Insecta</taxon>
        <taxon>Pterygota</taxon>
        <taxon>Neoptera</taxon>
        <taxon>Endopterygota</taxon>
        <taxon>Diptera</taxon>
        <taxon>Nematocera</taxon>
        <taxon>Culicoidea</taxon>
        <taxon>Culicidae</taxon>
        <taxon>Anophelinae</taxon>
        <taxon>Anopheles</taxon>
    </lineage>
</organism>
<feature type="region of interest" description="Disordered" evidence="7">
    <location>
        <begin position="955"/>
        <end position="976"/>
    </location>
</feature>
<name>A0A182UA06_9DIPT</name>
<feature type="region of interest" description="Disordered" evidence="7">
    <location>
        <begin position="578"/>
        <end position="674"/>
    </location>
</feature>
<feature type="region of interest" description="Disordered" evidence="7">
    <location>
        <begin position="820"/>
        <end position="857"/>
    </location>
</feature>
<feature type="region of interest" description="Disordered" evidence="7">
    <location>
        <begin position="466"/>
        <end position="497"/>
    </location>
</feature>
<feature type="compositionally biased region" description="Low complexity" evidence="7">
    <location>
        <begin position="524"/>
        <end position="541"/>
    </location>
</feature>
<keyword evidence="3 6" id="KW-0547">Nucleotide-binding</keyword>
<evidence type="ECO:0000256" key="3">
    <source>
        <dbReference type="ARBA" id="ARBA00022741"/>
    </source>
</evidence>
<dbReference type="GO" id="GO:0005634">
    <property type="term" value="C:nucleus"/>
    <property type="evidence" value="ECO:0007669"/>
    <property type="project" value="TreeGrafter"/>
</dbReference>
<dbReference type="STRING" id="34690.A0A182UA06"/>
<feature type="region of interest" description="Disordered" evidence="7">
    <location>
        <begin position="877"/>
        <end position="920"/>
    </location>
</feature>
<evidence type="ECO:0000313" key="9">
    <source>
        <dbReference type="EnsemblMetazoa" id="AMEC016633-PA"/>
    </source>
</evidence>
<feature type="compositionally biased region" description="Polar residues" evidence="7">
    <location>
        <begin position="474"/>
        <end position="497"/>
    </location>
</feature>
<dbReference type="SMART" id="SM00220">
    <property type="entry name" value="S_TKc"/>
    <property type="match status" value="1"/>
</dbReference>
<dbReference type="AlphaFoldDB" id="A0A182UA06"/>
<evidence type="ECO:0000256" key="2">
    <source>
        <dbReference type="ARBA" id="ARBA00022679"/>
    </source>
</evidence>
<dbReference type="VEuPathDB" id="VectorBase:AMEC016633"/>
<reference evidence="9" key="2">
    <citation type="submission" date="2020-05" db="UniProtKB">
        <authorList>
            <consortium name="EnsemblMetazoa"/>
        </authorList>
    </citation>
    <scope>IDENTIFICATION</scope>
    <source>
        <strain evidence="9">CM1001059</strain>
    </source>
</reference>
<feature type="compositionally biased region" description="Polar residues" evidence="7">
    <location>
        <begin position="957"/>
        <end position="976"/>
    </location>
</feature>
<dbReference type="PANTHER" id="PTHR24342:SF20">
    <property type="entry name" value="MYOSIN LIGHT CHAIN KINASE, SMOOTH MUSCLE"/>
    <property type="match status" value="1"/>
</dbReference>
<evidence type="ECO:0000256" key="4">
    <source>
        <dbReference type="ARBA" id="ARBA00022777"/>
    </source>
</evidence>
<dbReference type="Gene3D" id="3.30.200.20">
    <property type="entry name" value="Phosphorylase Kinase, domain 1"/>
    <property type="match status" value="1"/>
</dbReference>
<dbReference type="GO" id="GO:0043065">
    <property type="term" value="P:positive regulation of apoptotic process"/>
    <property type="evidence" value="ECO:0007669"/>
    <property type="project" value="TreeGrafter"/>
</dbReference>
<dbReference type="InterPro" id="IPR017441">
    <property type="entry name" value="Protein_kinase_ATP_BS"/>
</dbReference>
<evidence type="ECO:0000259" key="8">
    <source>
        <dbReference type="PROSITE" id="PS50011"/>
    </source>
</evidence>
<keyword evidence="4" id="KW-0418">Kinase</keyword>
<dbReference type="InterPro" id="IPR000719">
    <property type="entry name" value="Prot_kinase_dom"/>
</dbReference>
<keyword evidence="2" id="KW-0808">Transferase</keyword>
<feature type="compositionally biased region" description="Low complexity" evidence="7">
    <location>
        <begin position="877"/>
        <end position="919"/>
    </location>
</feature>
<keyword evidence="5 6" id="KW-0067">ATP-binding</keyword>
<dbReference type="Pfam" id="PF00069">
    <property type="entry name" value="Pkinase"/>
    <property type="match status" value="1"/>
</dbReference>
<dbReference type="GO" id="GO:0035556">
    <property type="term" value="P:intracellular signal transduction"/>
    <property type="evidence" value="ECO:0007669"/>
    <property type="project" value="TreeGrafter"/>
</dbReference>
<dbReference type="PANTHER" id="PTHR24342">
    <property type="entry name" value="SERINE/THREONINE-PROTEIN KINASE 17"/>
    <property type="match status" value="1"/>
</dbReference>
<dbReference type="GO" id="GO:0004674">
    <property type="term" value="F:protein serine/threonine kinase activity"/>
    <property type="evidence" value="ECO:0007669"/>
    <property type="project" value="UniProtKB-KW"/>
</dbReference>
<keyword evidence="10" id="KW-1185">Reference proteome</keyword>
<dbReference type="PROSITE" id="PS50011">
    <property type="entry name" value="PROTEIN_KINASE_DOM"/>
    <property type="match status" value="1"/>
</dbReference>
<dbReference type="Proteomes" id="UP000075902">
    <property type="component" value="Unassembled WGS sequence"/>
</dbReference>
<dbReference type="FunFam" id="1.10.510.10:FF:000571">
    <property type="entry name" value="Maternal embryonic leucine zipper kinase"/>
    <property type="match status" value="1"/>
</dbReference>
<dbReference type="GO" id="GO:0005524">
    <property type="term" value="F:ATP binding"/>
    <property type="evidence" value="ECO:0007669"/>
    <property type="project" value="UniProtKB-UniRule"/>
</dbReference>
<dbReference type="FunFam" id="3.30.200.20:FF:000534">
    <property type="entry name" value="Myosin light chain kinase"/>
    <property type="match status" value="1"/>
</dbReference>
<feature type="domain" description="Protein kinase" evidence="8">
    <location>
        <begin position="22"/>
        <end position="297"/>
    </location>
</feature>
<proteinExistence type="predicted"/>
<dbReference type="Gene3D" id="1.10.510.10">
    <property type="entry name" value="Transferase(Phosphotransferase) domain 1"/>
    <property type="match status" value="1"/>
</dbReference>
<evidence type="ECO:0000256" key="5">
    <source>
        <dbReference type="ARBA" id="ARBA00022840"/>
    </source>
</evidence>
<keyword evidence="1" id="KW-0723">Serine/threonine-protein kinase</keyword>
<dbReference type="InterPro" id="IPR011009">
    <property type="entry name" value="Kinase-like_dom_sf"/>
</dbReference>
<evidence type="ECO:0000313" key="10">
    <source>
        <dbReference type="Proteomes" id="UP000075902"/>
    </source>
</evidence>
<feature type="region of interest" description="Disordered" evidence="7">
    <location>
        <begin position="510"/>
        <end position="548"/>
    </location>
</feature>
<feature type="compositionally biased region" description="Low complexity" evidence="7">
    <location>
        <begin position="836"/>
        <end position="848"/>
    </location>
</feature>
<evidence type="ECO:0000256" key="6">
    <source>
        <dbReference type="PROSITE-ProRule" id="PRU10141"/>
    </source>
</evidence>
<accession>A0A182UA06</accession>
<feature type="compositionally biased region" description="Low complexity" evidence="7">
    <location>
        <begin position="604"/>
        <end position="628"/>
    </location>
</feature>
<dbReference type="SUPFAM" id="SSF56112">
    <property type="entry name" value="Protein kinase-like (PK-like)"/>
    <property type="match status" value="1"/>
</dbReference>
<protein>
    <recommendedName>
        <fullName evidence="8">Protein kinase domain-containing protein</fullName>
    </recommendedName>
</protein>
<dbReference type="PROSITE" id="PS00108">
    <property type="entry name" value="PROTEIN_KINASE_ST"/>
    <property type="match status" value="1"/>
</dbReference>
<dbReference type="PROSITE" id="PS00107">
    <property type="entry name" value="PROTEIN_KINASE_ATP"/>
    <property type="match status" value="1"/>
</dbReference>
<feature type="compositionally biased region" description="Polar residues" evidence="7">
    <location>
        <begin position="583"/>
        <end position="603"/>
    </location>
</feature>
<feature type="binding site" evidence="6">
    <location>
        <position position="58"/>
    </location>
    <ligand>
        <name>ATP</name>
        <dbReference type="ChEBI" id="CHEBI:30616"/>
    </ligand>
</feature>
<reference evidence="10" key="1">
    <citation type="submission" date="2014-01" db="EMBL/GenBank/DDBJ databases">
        <title>The Genome Sequence of Anopheles melas CM1001059_A (V2).</title>
        <authorList>
            <consortium name="The Broad Institute Genomics Platform"/>
            <person name="Neafsey D.E."/>
            <person name="Besansky N."/>
            <person name="Howell P."/>
            <person name="Walton C."/>
            <person name="Young S.K."/>
            <person name="Zeng Q."/>
            <person name="Gargeya S."/>
            <person name="Fitzgerald M."/>
            <person name="Haas B."/>
            <person name="Abouelleil A."/>
            <person name="Allen A.W."/>
            <person name="Alvarado L."/>
            <person name="Arachchi H.M."/>
            <person name="Berlin A.M."/>
            <person name="Chapman S.B."/>
            <person name="Gainer-Dewar J."/>
            <person name="Goldberg J."/>
            <person name="Griggs A."/>
            <person name="Gujja S."/>
            <person name="Hansen M."/>
            <person name="Howarth C."/>
            <person name="Imamovic A."/>
            <person name="Ireland A."/>
            <person name="Larimer J."/>
            <person name="McCowan C."/>
            <person name="Murphy C."/>
            <person name="Pearson M."/>
            <person name="Poon T.W."/>
            <person name="Priest M."/>
            <person name="Roberts A."/>
            <person name="Saif S."/>
            <person name="Shea T."/>
            <person name="Sisk P."/>
            <person name="Sykes S."/>
            <person name="Wortman J."/>
            <person name="Nusbaum C."/>
            <person name="Birren B."/>
        </authorList>
    </citation>
    <scope>NUCLEOTIDE SEQUENCE [LARGE SCALE GENOMIC DNA]</scope>
    <source>
        <strain evidence="10">CM1001059</strain>
    </source>
</reference>
<sequence length="1046" mass="114740">IPPAFPYREVEIKRGIDPKQIYELSSELGRGKFGVVYKCKEKSTGVRLAAKFIQIVKKGDRRNIEREVHMMNVLHHSKIAQLYAAYEFDRTFCVMMELVEGGELFDRVLDEKFVLTEKACSIFMRQICDAVAYIHGNNIIHLDMKPENILCLTESGNRIKIIDFGLAREYDPDNKLQVLFGTPEFVAPEVVNFEAISFATDMWSVGVIAYVLVSGLSPFAGEDDIQTMGNITIGRYDFLDEAFDNVSEEAIDFINRCLVKEQKYAEAMLQQCQFINTAYYPSRERLTAEDALKHKWIKRKPQYHPTNRRPSLTNSFKPILLESNNNSTNVTVGDKHNAEIAKDNLKELVGKWDETPNNRYAFEQDTENIIAPSGETVQLRRPTLPELAGLANGSNTSGSRRGSIARVALDVNEDAESNAENEAPNQGSDLNYNVHRRYDEQQTKHQQHHYDPDKPPIVLELTQQTRAEAEESIASDSLPLSTNTLPATNSERFDSCQRSVTSNSARYDEAPAVQGGNAAGGGSSRSICSSDSNGSISSYSSLEERAPTANQQMPACANTDGGLEPASKTIVIVVQQPHPVPNSSPHTNNTHTDTIASNGRPNRTSVSSDFLSADSDSVASSCDTTASVCTDPAPSPTTPPQHLLHPASPAQPNPPRTVGSAGEGDAVTDTHRDKVRDDLRKLSDLLKLSLTNVKALDGVEQSASNAPTVTTPTTPAPALELDSELESLKSKVNTIRTSRAQNKLNELAQRPDFLANDPFKLPTFRFLPKSISLCNEDSVFKENYTKFCDRNASGRLSREQSQETTVSEKVDAVGTIVRKKSTTSSTTKKKKDPEGAATATTTTTTTTTFSNTPSGKIASTTTVRKTIVKQQKIVVEDTSSSVTTVGTSESTRSRSIAPTKSLDVSSSSTTSDSSKLTHSASIKRTKFRVNQLSSRDVPVAINSVARRYLERSGVQDDLSTSTARLPRTLSPTGPGQTTLDDTVTANNLRNSALRLRSSVSVDWDAMEAVENRSMKTINTFLKRHAVASSAVKQIQAQLEATITTHK</sequence>